<gene>
    <name evidence="2" type="ORF">PGLA1383_LOCUS26648</name>
</gene>
<evidence type="ECO:0000313" key="2">
    <source>
        <dbReference type="EMBL" id="CAE8608817.1"/>
    </source>
</evidence>
<feature type="domain" description="UspA" evidence="1">
    <location>
        <begin position="2"/>
        <end position="128"/>
    </location>
</feature>
<dbReference type="EMBL" id="CAJNNV010024024">
    <property type="protein sequence ID" value="CAE8608817.1"/>
    <property type="molecule type" value="Genomic_DNA"/>
</dbReference>
<feature type="domain" description="UspA" evidence="1">
    <location>
        <begin position="143"/>
        <end position="270"/>
    </location>
</feature>
<sequence length="292" mass="33350">MAVDGSDESMAAFHYLVNDVLQRERDTRIDVLHIYDNSKDYLPPAYRKDHIFSQVESELISSVLSHRYKFSWQEKKEPAGEMICTHIKQSNSNFVCMGFRGLKRKDRMLASNVYEVLQHGRCSLIIFKESPSRLSIGRPTKFVVSASLNKSSTKAFLDALQLSKPGDEVHVVYVNTDPQSKYAAQLREHYRSFFDGLDHGDNEVYHKFHDRQTQFHILIRQEGESISQSVVRYADSIDADFIAVGTNALRVERGKTPIGSVSLQICTETETNIVISSWVDVSPRVYDANVRH</sequence>
<dbReference type="SUPFAM" id="SSF52402">
    <property type="entry name" value="Adenine nucleotide alpha hydrolases-like"/>
    <property type="match status" value="2"/>
</dbReference>
<organism evidence="2 3">
    <name type="scientific">Polarella glacialis</name>
    <name type="common">Dinoflagellate</name>
    <dbReference type="NCBI Taxonomy" id="89957"/>
    <lineage>
        <taxon>Eukaryota</taxon>
        <taxon>Sar</taxon>
        <taxon>Alveolata</taxon>
        <taxon>Dinophyceae</taxon>
        <taxon>Suessiales</taxon>
        <taxon>Suessiaceae</taxon>
        <taxon>Polarella</taxon>
    </lineage>
</organism>
<dbReference type="Pfam" id="PF00582">
    <property type="entry name" value="Usp"/>
    <property type="match status" value="2"/>
</dbReference>
<evidence type="ECO:0000313" key="3">
    <source>
        <dbReference type="Proteomes" id="UP000654075"/>
    </source>
</evidence>
<accession>A0A813F7M3</accession>
<dbReference type="OrthoDB" id="415593at2759"/>
<dbReference type="InterPro" id="IPR006016">
    <property type="entry name" value="UspA"/>
</dbReference>
<keyword evidence="3" id="KW-1185">Reference proteome</keyword>
<dbReference type="Proteomes" id="UP000654075">
    <property type="component" value="Unassembled WGS sequence"/>
</dbReference>
<protein>
    <recommendedName>
        <fullName evidence="1">UspA domain-containing protein</fullName>
    </recommendedName>
</protein>
<dbReference type="AlphaFoldDB" id="A0A813F7M3"/>
<dbReference type="Gene3D" id="3.40.50.12370">
    <property type="match status" value="1"/>
</dbReference>
<evidence type="ECO:0000259" key="1">
    <source>
        <dbReference type="Pfam" id="PF00582"/>
    </source>
</evidence>
<proteinExistence type="predicted"/>
<comment type="caution">
    <text evidence="2">The sequence shown here is derived from an EMBL/GenBank/DDBJ whole genome shotgun (WGS) entry which is preliminary data.</text>
</comment>
<name>A0A813F7M3_POLGL</name>
<reference evidence="2" key="1">
    <citation type="submission" date="2021-02" db="EMBL/GenBank/DDBJ databases">
        <authorList>
            <person name="Dougan E. K."/>
            <person name="Rhodes N."/>
            <person name="Thang M."/>
            <person name="Chan C."/>
        </authorList>
    </citation>
    <scope>NUCLEOTIDE SEQUENCE</scope>
</reference>